<dbReference type="Proteomes" id="UP001603857">
    <property type="component" value="Unassembled WGS sequence"/>
</dbReference>
<protein>
    <submittedName>
        <fullName evidence="1">Uncharacterized protein</fullName>
    </submittedName>
</protein>
<keyword evidence="2" id="KW-1185">Reference proteome</keyword>
<comment type="caution">
    <text evidence="1">The sequence shown here is derived from an EMBL/GenBank/DDBJ whole genome shotgun (WGS) entry which is preliminary data.</text>
</comment>
<dbReference type="AlphaFoldDB" id="A0ABD1M2J0"/>
<evidence type="ECO:0000313" key="2">
    <source>
        <dbReference type="Proteomes" id="UP001603857"/>
    </source>
</evidence>
<accession>A0ABD1M2J0</accession>
<evidence type="ECO:0000313" key="1">
    <source>
        <dbReference type="EMBL" id="KAL2330011.1"/>
    </source>
</evidence>
<dbReference type="EMBL" id="JBGMDY010000006">
    <property type="protein sequence ID" value="KAL2330011.1"/>
    <property type="molecule type" value="Genomic_DNA"/>
</dbReference>
<name>A0ABD1M2J0_9FABA</name>
<sequence length="61" mass="6573">MFFNVLTCQARAGPRTIANRDCNTPKARSTSFLADSCRSANNFLFSPCGIGMVFTNVAHSG</sequence>
<proteinExistence type="predicted"/>
<organism evidence="1 2">
    <name type="scientific">Flemingia macrophylla</name>
    <dbReference type="NCBI Taxonomy" id="520843"/>
    <lineage>
        <taxon>Eukaryota</taxon>
        <taxon>Viridiplantae</taxon>
        <taxon>Streptophyta</taxon>
        <taxon>Embryophyta</taxon>
        <taxon>Tracheophyta</taxon>
        <taxon>Spermatophyta</taxon>
        <taxon>Magnoliopsida</taxon>
        <taxon>eudicotyledons</taxon>
        <taxon>Gunneridae</taxon>
        <taxon>Pentapetalae</taxon>
        <taxon>rosids</taxon>
        <taxon>fabids</taxon>
        <taxon>Fabales</taxon>
        <taxon>Fabaceae</taxon>
        <taxon>Papilionoideae</taxon>
        <taxon>50 kb inversion clade</taxon>
        <taxon>NPAAA clade</taxon>
        <taxon>indigoferoid/millettioid clade</taxon>
        <taxon>Phaseoleae</taxon>
        <taxon>Flemingia</taxon>
    </lineage>
</organism>
<reference evidence="1 2" key="1">
    <citation type="submission" date="2024-08" db="EMBL/GenBank/DDBJ databases">
        <title>Insights into the chromosomal genome structure of Flemingia macrophylla.</title>
        <authorList>
            <person name="Ding Y."/>
            <person name="Zhao Y."/>
            <person name="Bi W."/>
            <person name="Wu M."/>
            <person name="Zhao G."/>
            <person name="Gong Y."/>
            <person name="Li W."/>
            <person name="Zhang P."/>
        </authorList>
    </citation>
    <scope>NUCLEOTIDE SEQUENCE [LARGE SCALE GENOMIC DNA]</scope>
    <source>
        <strain evidence="1">DYQJB</strain>
        <tissue evidence="1">Leaf</tissue>
    </source>
</reference>
<gene>
    <name evidence="1" type="ORF">Fmac_017592</name>
</gene>